<accession>A0A6J6MW07</accession>
<name>A0A6J6MW07_9ZZZZ</name>
<dbReference type="EMBL" id="CAEZWW010000129">
    <property type="protein sequence ID" value="CAB4678177.1"/>
    <property type="molecule type" value="Genomic_DNA"/>
</dbReference>
<evidence type="ECO:0000313" key="1">
    <source>
        <dbReference type="EMBL" id="CAB4678177.1"/>
    </source>
</evidence>
<gene>
    <name evidence="1" type="ORF">UFOPK2310_01050</name>
</gene>
<dbReference type="AlphaFoldDB" id="A0A6J6MW07"/>
<proteinExistence type="predicted"/>
<sequence length="41" mass="4270">MLLTVNPVTTAIGVIWMVAMMSKPVAKASGDKVLAFGPPVK</sequence>
<reference evidence="1" key="1">
    <citation type="submission" date="2020-05" db="EMBL/GenBank/DDBJ databases">
        <authorList>
            <person name="Chiriac C."/>
            <person name="Salcher M."/>
            <person name="Ghai R."/>
            <person name="Kavagutti S V."/>
        </authorList>
    </citation>
    <scope>NUCLEOTIDE SEQUENCE</scope>
</reference>
<protein>
    <submittedName>
        <fullName evidence="1">Unannotated protein</fullName>
    </submittedName>
</protein>
<organism evidence="1">
    <name type="scientific">freshwater metagenome</name>
    <dbReference type="NCBI Taxonomy" id="449393"/>
    <lineage>
        <taxon>unclassified sequences</taxon>
        <taxon>metagenomes</taxon>
        <taxon>ecological metagenomes</taxon>
    </lineage>
</organism>